<dbReference type="InterPro" id="IPR029471">
    <property type="entry name" value="HNH_5"/>
</dbReference>
<dbReference type="EMBL" id="CP071793">
    <property type="protein sequence ID" value="QTD48102.1"/>
    <property type="molecule type" value="Genomic_DNA"/>
</dbReference>
<dbReference type="PANTHER" id="PTHR33877:SF1">
    <property type="entry name" value="TYPE IV METHYL-DIRECTED RESTRICTION ENZYME ECOKMCRA"/>
    <property type="match status" value="1"/>
</dbReference>
<dbReference type="InterPro" id="IPR052892">
    <property type="entry name" value="NA-targeting_endonuclease"/>
</dbReference>
<dbReference type="SMART" id="SM00507">
    <property type="entry name" value="HNHc"/>
    <property type="match status" value="1"/>
</dbReference>
<dbReference type="RefSeq" id="WP_237377763.1">
    <property type="nucleotide sequence ID" value="NZ_CP071793.1"/>
</dbReference>
<protein>
    <submittedName>
        <fullName evidence="2">HNH endonuclease</fullName>
    </submittedName>
</protein>
<evidence type="ECO:0000313" key="3">
    <source>
        <dbReference type="Proteomes" id="UP000663929"/>
    </source>
</evidence>
<evidence type="ECO:0000313" key="2">
    <source>
        <dbReference type="EMBL" id="QTD48102.1"/>
    </source>
</evidence>
<dbReference type="AlphaFoldDB" id="A0A8A4TFY6"/>
<organism evidence="2 3">
    <name type="scientific">Sulfidibacter corallicola</name>
    <dbReference type="NCBI Taxonomy" id="2818388"/>
    <lineage>
        <taxon>Bacteria</taxon>
        <taxon>Pseudomonadati</taxon>
        <taxon>Acidobacteriota</taxon>
        <taxon>Holophagae</taxon>
        <taxon>Acanthopleuribacterales</taxon>
        <taxon>Acanthopleuribacteraceae</taxon>
        <taxon>Sulfidibacter</taxon>
    </lineage>
</organism>
<keyword evidence="2" id="KW-0255">Endonuclease</keyword>
<dbReference type="Proteomes" id="UP000663929">
    <property type="component" value="Chromosome"/>
</dbReference>
<dbReference type="KEGG" id="scor:J3U87_21160"/>
<dbReference type="GO" id="GO:0004519">
    <property type="term" value="F:endonuclease activity"/>
    <property type="evidence" value="ECO:0007669"/>
    <property type="project" value="UniProtKB-KW"/>
</dbReference>
<name>A0A8A4TFY6_SULCO</name>
<dbReference type="Pfam" id="PF14279">
    <property type="entry name" value="HNH_5"/>
    <property type="match status" value="1"/>
</dbReference>
<reference evidence="2" key="1">
    <citation type="submission" date="2021-03" db="EMBL/GenBank/DDBJ databases">
        <title>Acanthopleuribacteraceae sp. M133.</title>
        <authorList>
            <person name="Wang G."/>
        </authorList>
    </citation>
    <scope>NUCLEOTIDE SEQUENCE</scope>
    <source>
        <strain evidence="2">M133</strain>
    </source>
</reference>
<proteinExistence type="predicted"/>
<gene>
    <name evidence="2" type="ORF">J3U87_21160</name>
</gene>
<keyword evidence="3" id="KW-1185">Reference proteome</keyword>
<feature type="domain" description="HNH nuclease" evidence="1">
    <location>
        <begin position="19"/>
        <end position="78"/>
    </location>
</feature>
<evidence type="ECO:0000259" key="1">
    <source>
        <dbReference type="SMART" id="SM00507"/>
    </source>
</evidence>
<keyword evidence="2" id="KW-0540">Nuclease</keyword>
<dbReference type="PANTHER" id="PTHR33877">
    <property type="entry name" value="SLL1193 PROTEIN"/>
    <property type="match status" value="1"/>
</dbReference>
<dbReference type="InterPro" id="IPR003615">
    <property type="entry name" value="HNH_nuc"/>
</dbReference>
<sequence length="108" mass="12566">MDFFVPMADEATLKRERQKARELRKSDWWTNQVGRGFCYYCEAAVAPSELTMDHKTPVIRGGRSTKNNLVPACKPCNNEKKHMVLGEWIRLREEEGRPLACAKNDLYY</sequence>
<accession>A0A8A4TFY6</accession>
<dbReference type="CDD" id="cd00085">
    <property type="entry name" value="HNHc"/>
    <property type="match status" value="1"/>
</dbReference>
<keyword evidence="2" id="KW-0378">Hydrolase</keyword>
<dbReference type="Gene3D" id="1.10.30.50">
    <property type="match status" value="1"/>
</dbReference>